<gene>
    <name evidence="1" type="ORF">M413DRAFT_30816</name>
</gene>
<evidence type="ECO:0000313" key="1">
    <source>
        <dbReference type="EMBL" id="KIM37629.1"/>
    </source>
</evidence>
<evidence type="ECO:0000313" key="2">
    <source>
        <dbReference type="Proteomes" id="UP000053424"/>
    </source>
</evidence>
<dbReference type="Gene3D" id="1.20.1280.50">
    <property type="match status" value="1"/>
</dbReference>
<name>A0A0C3C043_HEBCY</name>
<reference evidence="2" key="2">
    <citation type="submission" date="2015-01" db="EMBL/GenBank/DDBJ databases">
        <title>Evolutionary Origins and Diversification of the Mycorrhizal Mutualists.</title>
        <authorList>
            <consortium name="DOE Joint Genome Institute"/>
            <consortium name="Mycorrhizal Genomics Consortium"/>
            <person name="Kohler A."/>
            <person name="Kuo A."/>
            <person name="Nagy L.G."/>
            <person name="Floudas D."/>
            <person name="Copeland A."/>
            <person name="Barry K.W."/>
            <person name="Cichocki N."/>
            <person name="Veneault-Fourrey C."/>
            <person name="LaButti K."/>
            <person name="Lindquist E.A."/>
            <person name="Lipzen A."/>
            <person name="Lundell T."/>
            <person name="Morin E."/>
            <person name="Murat C."/>
            <person name="Riley R."/>
            <person name="Ohm R."/>
            <person name="Sun H."/>
            <person name="Tunlid A."/>
            <person name="Henrissat B."/>
            <person name="Grigoriev I.V."/>
            <person name="Hibbett D.S."/>
            <person name="Martin F."/>
        </authorList>
    </citation>
    <scope>NUCLEOTIDE SEQUENCE [LARGE SCALE GENOMIC DNA]</scope>
    <source>
        <strain evidence="2">h7</strain>
    </source>
</reference>
<accession>A0A0C3C043</accession>
<dbReference type="STRING" id="686832.A0A0C3C043"/>
<organism evidence="1 2">
    <name type="scientific">Hebeloma cylindrosporum</name>
    <dbReference type="NCBI Taxonomy" id="76867"/>
    <lineage>
        <taxon>Eukaryota</taxon>
        <taxon>Fungi</taxon>
        <taxon>Dikarya</taxon>
        <taxon>Basidiomycota</taxon>
        <taxon>Agaricomycotina</taxon>
        <taxon>Agaricomycetes</taxon>
        <taxon>Agaricomycetidae</taxon>
        <taxon>Agaricales</taxon>
        <taxon>Agaricineae</taxon>
        <taxon>Hymenogastraceae</taxon>
        <taxon>Hebeloma</taxon>
    </lineage>
</organism>
<protein>
    <submittedName>
        <fullName evidence="1">Uncharacterized protein</fullName>
    </submittedName>
</protein>
<reference evidence="1 2" key="1">
    <citation type="submission" date="2014-04" db="EMBL/GenBank/DDBJ databases">
        <authorList>
            <consortium name="DOE Joint Genome Institute"/>
            <person name="Kuo A."/>
            <person name="Gay G."/>
            <person name="Dore J."/>
            <person name="Kohler A."/>
            <person name="Nagy L.G."/>
            <person name="Floudas D."/>
            <person name="Copeland A."/>
            <person name="Barry K.W."/>
            <person name="Cichocki N."/>
            <person name="Veneault-Fourrey C."/>
            <person name="LaButti K."/>
            <person name="Lindquist E.A."/>
            <person name="Lipzen A."/>
            <person name="Lundell T."/>
            <person name="Morin E."/>
            <person name="Murat C."/>
            <person name="Sun H."/>
            <person name="Tunlid A."/>
            <person name="Henrissat B."/>
            <person name="Grigoriev I.V."/>
            <person name="Hibbett D.S."/>
            <person name="Martin F."/>
            <person name="Nordberg H.P."/>
            <person name="Cantor M.N."/>
            <person name="Hua S.X."/>
        </authorList>
    </citation>
    <scope>NUCLEOTIDE SEQUENCE [LARGE SCALE GENOMIC DNA]</scope>
    <source>
        <strain evidence="2">h7</strain>
    </source>
</reference>
<dbReference type="EMBL" id="KN831796">
    <property type="protein sequence ID" value="KIM37629.1"/>
    <property type="molecule type" value="Genomic_DNA"/>
</dbReference>
<sequence>MNENHDHLIHRFPPEIASQIFIQYSRYTAFFDKSRDTRSCPLYLGGVCQRWRQLAWATPELWTSLRVALRPHENIEALPQLIAEWLERSATLPLTIECKVGDLEQHLGDEMYPMVINKLNNHSARWHDVHFSLPAHLLRRFCGSLQGNIIRSLVLSDPMRSTWSRPDPSDLPTFSMKCKPSPTRLSLATFPLSSLDISWNFITVASLDDISVDGCIEFLRRSPLLEFLLLNGIKSSSGTFSASTTRISCLHLHSLELANIQDRKLVAEILDSMCLPALQRWIHHHCPVSWEKIMTFTRYSSFCLKEFRISGARYAYEHVHILLQHLSSLEVLQLRFFSQRPNNELLNLLCASPVGVGESPSLPFLPHLQYLEFGPNLPLSWESIPQIFASPLRRSLKMKVDYKHHPDSPRIPDEAAERLLELVEQGVDLTIICDGQTVLDAFALRVKLRHPFPMTRESSLCNVA</sequence>
<proteinExistence type="predicted"/>
<dbReference type="Proteomes" id="UP000053424">
    <property type="component" value="Unassembled WGS sequence"/>
</dbReference>
<keyword evidence="2" id="KW-1185">Reference proteome</keyword>
<dbReference type="Gene3D" id="3.80.10.10">
    <property type="entry name" value="Ribonuclease Inhibitor"/>
    <property type="match status" value="1"/>
</dbReference>
<dbReference type="InterPro" id="IPR032675">
    <property type="entry name" value="LRR_dom_sf"/>
</dbReference>
<dbReference type="HOGENOM" id="CLU_018544_14_1_1"/>
<dbReference type="OrthoDB" id="2269034at2759"/>
<dbReference type="SUPFAM" id="SSF52047">
    <property type="entry name" value="RNI-like"/>
    <property type="match status" value="1"/>
</dbReference>
<dbReference type="AlphaFoldDB" id="A0A0C3C043"/>